<dbReference type="PANTHER" id="PTHR11986:SF79">
    <property type="entry name" value="ACETYLORNITHINE AMINOTRANSFERASE, MITOCHONDRIAL"/>
    <property type="match status" value="1"/>
</dbReference>
<dbReference type="GO" id="GO:0003992">
    <property type="term" value="F:N2-acetyl-L-ornithine:2-oxoglutarate 5-aminotransferase activity"/>
    <property type="evidence" value="ECO:0007669"/>
    <property type="project" value="UniProtKB-UniRule"/>
</dbReference>
<keyword evidence="5 6" id="KW-0663">Pyridoxal phosphate</keyword>
<feature type="binding site" evidence="6">
    <location>
        <position position="132"/>
    </location>
    <ligand>
        <name>N(2)-acetyl-L-ornithine</name>
        <dbReference type="ChEBI" id="CHEBI:57805"/>
    </ligand>
</feature>
<dbReference type="AlphaFoldDB" id="A0A1Y5PHH5"/>
<dbReference type="FunFam" id="3.40.640.10:FF:000004">
    <property type="entry name" value="Acetylornithine aminotransferase"/>
    <property type="match status" value="1"/>
</dbReference>
<comment type="catalytic activity">
    <reaction evidence="6">
        <text>N(2)-acetyl-L-ornithine + 2-oxoglutarate = N-acetyl-L-glutamate 5-semialdehyde + L-glutamate</text>
        <dbReference type="Rhea" id="RHEA:18049"/>
        <dbReference type="ChEBI" id="CHEBI:16810"/>
        <dbReference type="ChEBI" id="CHEBI:29123"/>
        <dbReference type="ChEBI" id="CHEBI:29985"/>
        <dbReference type="ChEBI" id="CHEBI:57805"/>
        <dbReference type="EC" id="2.6.1.11"/>
    </reaction>
</comment>
<keyword evidence="6" id="KW-0963">Cytoplasm</keyword>
<evidence type="ECO:0000256" key="5">
    <source>
        <dbReference type="ARBA" id="ARBA00022898"/>
    </source>
</evidence>
<name>A0A1Y5PHH5_9MYCO</name>
<protein>
    <recommendedName>
        <fullName evidence="6">Acetylornithine aminotransferase</fullName>
        <shortName evidence="6">ACOAT</shortName>
        <ecNumber evidence="6">2.6.1.11</ecNumber>
    </recommendedName>
</protein>
<dbReference type="InterPro" id="IPR004636">
    <property type="entry name" value="AcOrn/SuccOrn_fam"/>
</dbReference>
<dbReference type="NCBIfam" id="TIGR00707">
    <property type="entry name" value="argD"/>
    <property type="match status" value="1"/>
</dbReference>
<evidence type="ECO:0000256" key="1">
    <source>
        <dbReference type="ARBA" id="ARBA00022571"/>
    </source>
</evidence>
<dbReference type="Pfam" id="PF00202">
    <property type="entry name" value="Aminotran_3"/>
    <property type="match status" value="1"/>
</dbReference>
<dbReference type="EMBL" id="FLQS01000015">
    <property type="protein sequence ID" value="SBS75368.1"/>
    <property type="molecule type" value="Genomic_DNA"/>
</dbReference>
<dbReference type="NCBIfam" id="NF002325">
    <property type="entry name" value="PRK01278.1"/>
    <property type="match status" value="1"/>
</dbReference>
<feature type="binding site" evidence="6">
    <location>
        <position position="271"/>
    </location>
    <ligand>
        <name>N(2)-acetyl-L-ornithine</name>
        <dbReference type="ChEBI" id="CHEBI:57805"/>
    </ligand>
</feature>
<dbReference type="InterPro" id="IPR005814">
    <property type="entry name" value="Aminotrans_3"/>
</dbReference>
<evidence type="ECO:0000256" key="2">
    <source>
        <dbReference type="ARBA" id="ARBA00022576"/>
    </source>
</evidence>
<keyword evidence="2 6" id="KW-0032">Aminotransferase</keyword>
<comment type="cofactor">
    <cofactor evidence="6">
        <name>pyridoxal 5'-phosphate</name>
        <dbReference type="ChEBI" id="CHEBI:597326"/>
    </cofactor>
    <text evidence="6">Binds 1 pyridoxal phosphate per subunit.</text>
</comment>
<dbReference type="Gene3D" id="3.40.640.10">
    <property type="entry name" value="Type I PLP-dependent aspartate aminotransferase-like (Major domain)"/>
    <property type="match status" value="1"/>
</dbReference>
<comment type="subcellular location">
    <subcellularLocation>
        <location evidence="6">Cytoplasm</location>
    </subcellularLocation>
</comment>
<evidence type="ECO:0000256" key="4">
    <source>
        <dbReference type="ARBA" id="ARBA00022679"/>
    </source>
</evidence>
<reference evidence="7" key="1">
    <citation type="submission" date="2016-03" db="EMBL/GenBank/DDBJ databases">
        <authorList>
            <person name="Ploux O."/>
        </authorList>
    </citation>
    <scope>NUCLEOTIDE SEQUENCE</scope>
    <source>
        <strain evidence="7">UC10</strain>
    </source>
</reference>
<evidence type="ECO:0000256" key="3">
    <source>
        <dbReference type="ARBA" id="ARBA00022605"/>
    </source>
</evidence>
<dbReference type="Gene3D" id="3.90.1150.10">
    <property type="entry name" value="Aspartate Aminotransferase, domain 1"/>
    <property type="match status" value="1"/>
</dbReference>
<dbReference type="InterPro" id="IPR015422">
    <property type="entry name" value="PyrdxlP-dep_Trfase_small"/>
</dbReference>
<accession>A0A1Y5PHH5</accession>
<dbReference type="InterPro" id="IPR015421">
    <property type="entry name" value="PyrdxlP-dep_Trfase_major"/>
</dbReference>
<dbReference type="CDD" id="cd00610">
    <property type="entry name" value="OAT_like"/>
    <property type="match status" value="1"/>
</dbReference>
<feature type="binding site" evidence="6">
    <location>
        <position position="272"/>
    </location>
    <ligand>
        <name>pyridoxal 5'-phosphate</name>
        <dbReference type="ChEBI" id="CHEBI:597326"/>
    </ligand>
</feature>
<feature type="binding site" evidence="6">
    <location>
        <begin position="103"/>
        <end position="104"/>
    </location>
    <ligand>
        <name>pyridoxal 5'-phosphate</name>
        <dbReference type="ChEBI" id="CHEBI:597326"/>
    </ligand>
</feature>
<dbReference type="GO" id="GO:0005737">
    <property type="term" value="C:cytoplasm"/>
    <property type="evidence" value="ECO:0007669"/>
    <property type="project" value="UniProtKB-SubCell"/>
</dbReference>
<dbReference type="HAMAP" id="MF_01107">
    <property type="entry name" value="ArgD_aminotrans_3"/>
    <property type="match status" value="1"/>
</dbReference>
<comment type="similarity">
    <text evidence="6">Belongs to the class-III pyridoxal-phosphate-dependent aminotransferase family. ArgD subfamily.</text>
</comment>
<sequence>MTLLDRWSDVMMDNYGTPPLALASGDGAVVIDENGKSYLDLLGGIAVNILGHRHPAIIEAVTTQLNTLGHTSNLYATEPGIALAEALLDQLDAPARVFFCNSGTEANEVAFKITRLTGRTKLVAAQGAFHGRTMGSLALTGQPTKQAPFEPLPGDVTHVPYGDVDALEAAVDTDTAAVFLEPIMGEGGVVVPPEGYLVAAREITSRHGALLAIDEVQTGVGRTGAFFAHQHDGIRPDIVTLAKGLGGGLPIGACLAIGPTADLLTPGLHGSTFGGNPVCTAAALAVLRVLAAEDLVNRADLLGKTLSHGIESLNHPLVDHVRGRGLLRGVVLTAPQGKAVEIAARDAGFLVNAAAPDVVRLAPPLIITEVQIDDFLRALPAILDEAAQ</sequence>
<dbReference type="PIRSF" id="PIRSF000521">
    <property type="entry name" value="Transaminase_4ab_Lys_Orn"/>
    <property type="match status" value="1"/>
</dbReference>
<feature type="binding site" evidence="6">
    <location>
        <begin position="214"/>
        <end position="217"/>
    </location>
    <ligand>
        <name>pyridoxal 5'-phosphate</name>
        <dbReference type="ChEBI" id="CHEBI:597326"/>
    </ligand>
</feature>
<keyword evidence="4 6" id="KW-0808">Transferase</keyword>
<dbReference type="InterPro" id="IPR050103">
    <property type="entry name" value="Class-III_PLP-dep_AT"/>
</dbReference>
<organism evidence="7">
    <name type="scientific">uncultured Mycobacterium sp</name>
    <dbReference type="NCBI Taxonomy" id="171292"/>
    <lineage>
        <taxon>Bacteria</taxon>
        <taxon>Bacillati</taxon>
        <taxon>Actinomycetota</taxon>
        <taxon>Actinomycetes</taxon>
        <taxon>Mycobacteriales</taxon>
        <taxon>Mycobacteriaceae</taxon>
        <taxon>Mycobacterium</taxon>
        <taxon>environmental samples</taxon>
    </lineage>
</organism>
<comment type="subunit">
    <text evidence="6">Homodimer.</text>
</comment>
<dbReference type="InterPro" id="IPR015424">
    <property type="entry name" value="PyrdxlP-dep_Trfase"/>
</dbReference>
<proteinExistence type="inferred from homology"/>
<comment type="pathway">
    <text evidence="6">Amino-acid biosynthesis; L-arginine biosynthesis; N(2)-acetyl-L-ornithine from L-glutamate: step 4/4.</text>
</comment>
<comment type="miscellaneous">
    <text evidence="6">May also have succinyldiaminopimelate aminotransferase activity, thus carrying out the corresponding step in lysine biosynthesis.</text>
</comment>
<feature type="binding site" evidence="6">
    <location>
        <position position="129"/>
    </location>
    <ligand>
        <name>pyridoxal 5'-phosphate</name>
        <dbReference type="ChEBI" id="CHEBI:597326"/>
    </ligand>
</feature>
<dbReference type="NCBIfam" id="NF002874">
    <property type="entry name" value="PRK03244.1"/>
    <property type="match status" value="1"/>
</dbReference>
<gene>
    <name evidence="6 7" type="primary">argD</name>
    <name evidence="7" type="ORF">MHPYR_220043</name>
</gene>
<dbReference type="GO" id="GO:0042802">
    <property type="term" value="F:identical protein binding"/>
    <property type="evidence" value="ECO:0007669"/>
    <property type="project" value="TreeGrafter"/>
</dbReference>
<feature type="modified residue" description="N6-(pyridoxal phosphate)lysine" evidence="6">
    <location>
        <position position="243"/>
    </location>
</feature>
<evidence type="ECO:0000256" key="6">
    <source>
        <dbReference type="HAMAP-Rule" id="MF_01107"/>
    </source>
</evidence>
<dbReference type="GO" id="GO:0006526">
    <property type="term" value="P:L-arginine biosynthetic process"/>
    <property type="evidence" value="ECO:0007669"/>
    <property type="project" value="UniProtKB-UniRule"/>
</dbReference>
<keyword evidence="3 6" id="KW-0028">Amino-acid biosynthesis</keyword>
<keyword evidence="1 6" id="KW-0055">Arginine biosynthesis</keyword>
<dbReference type="PANTHER" id="PTHR11986">
    <property type="entry name" value="AMINOTRANSFERASE CLASS III"/>
    <property type="match status" value="1"/>
</dbReference>
<dbReference type="GO" id="GO:0030170">
    <property type="term" value="F:pyridoxal phosphate binding"/>
    <property type="evidence" value="ECO:0007669"/>
    <property type="project" value="InterPro"/>
</dbReference>
<dbReference type="SUPFAM" id="SSF53383">
    <property type="entry name" value="PLP-dependent transferases"/>
    <property type="match status" value="1"/>
</dbReference>
<dbReference type="UniPathway" id="UPA00068">
    <property type="reaction ID" value="UER00109"/>
</dbReference>
<dbReference type="InterPro" id="IPR049704">
    <property type="entry name" value="Aminotrans_3_PPA_site"/>
</dbReference>
<dbReference type="PROSITE" id="PS00600">
    <property type="entry name" value="AA_TRANSFER_CLASS_3"/>
    <property type="match status" value="1"/>
</dbReference>
<evidence type="ECO:0000313" key="7">
    <source>
        <dbReference type="EMBL" id="SBS75368.1"/>
    </source>
</evidence>
<dbReference type="EC" id="2.6.1.11" evidence="6"/>